<dbReference type="PRINTS" id="PR00107">
    <property type="entry name" value="PHOSPHOCPHPR"/>
</dbReference>
<evidence type="ECO:0000256" key="2">
    <source>
        <dbReference type="ARBA" id="ARBA00001113"/>
    </source>
</evidence>
<dbReference type="PANTHER" id="PTHR46244">
    <property type="entry name" value="PHOSPHOENOLPYRUVATE-PROTEIN PHOSPHOTRANSFERASE"/>
    <property type="match status" value="1"/>
</dbReference>
<dbReference type="NCBIfam" id="TIGR02364">
    <property type="entry name" value="dha_pts"/>
    <property type="match status" value="1"/>
</dbReference>
<reference evidence="19" key="1">
    <citation type="submission" date="2018-05" db="EMBL/GenBank/DDBJ databases">
        <authorList>
            <person name="Cea G.-C."/>
            <person name="William W."/>
        </authorList>
    </citation>
    <scope>NUCLEOTIDE SEQUENCE [LARGE SCALE GENOMIC DNA]</scope>
    <source>
        <strain evidence="19">DB21MT 5</strain>
    </source>
</reference>
<dbReference type="Pfam" id="PF03610">
    <property type="entry name" value="EIIA-man"/>
    <property type="match status" value="1"/>
</dbReference>
<dbReference type="SUPFAM" id="SSF55594">
    <property type="entry name" value="HPr-like"/>
    <property type="match status" value="1"/>
</dbReference>
<dbReference type="SUPFAM" id="SSF52009">
    <property type="entry name" value="Phosphohistidine domain"/>
    <property type="match status" value="1"/>
</dbReference>
<dbReference type="PROSITE" id="PS51096">
    <property type="entry name" value="PTS_EIIA_TYPE_4"/>
    <property type="match status" value="1"/>
</dbReference>
<dbReference type="Pfam" id="PF02896">
    <property type="entry name" value="PEP-utilizers_C"/>
    <property type="match status" value="1"/>
</dbReference>
<evidence type="ECO:0000313" key="18">
    <source>
        <dbReference type="EMBL" id="SQD77921.1"/>
    </source>
</evidence>
<evidence type="ECO:0000256" key="12">
    <source>
        <dbReference type="ARBA" id="ARBA00022723"/>
    </source>
</evidence>
<dbReference type="InterPro" id="IPR000032">
    <property type="entry name" value="HPr-like"/>
</dbReference>
<dbReference type="PRINTS" id="PR01736">
    <property type="entry name" value="PHPHTRNFRASE"/>
</dbReference>
<evidence type="ECO:0000256" key="8">
    <source>
        <dbReference type="ARBA" id="ARBA00022490"/>
    </source>
</evidence>
<dbReference type="InterPro" id="IPR040442">
    <property type="entry name" value="Pyrv_kinase-like_dom_sf"/>
</dbReference>
<feature type="domain" description="HPr" evidence="17">
    <location>
        <begin position="155"/>
        <end position="242"/>
    </location>
</feature>
<evidence type="ECO:0000256" key="11">
    <source>
        <dbReference type="ARBA" id="ARBA00022683"/>
    </source>
</evidence>
<comment type="similarity">
    <text evidence="6">Belongs to the PEP-utilizing enzyme family.</text>
</comment>
<dbReference type="RefSeq" id="WP_112713780.1">
    <property type="nucleotide sequence ID" value="NZ_LS483250.1"/>
</dbReference>
<comment type="cofactor">
    <cofactor evidence="3">
        <name>Mg(2+)</name>
        <dbReference type="ChEBI" id="CHEBI:18420"/>
    </cofactor>
</comment>
<dbReference type="SUPFAM" id="SSF51621">
    <property type="entry name" value="Phosphoenolpyruvate/pyruvate domain"/>
    <property type="match status" value="1"/>
</dbReference>
<dbReference type="InterPro" id="IPR023151">
    <property type="entry name" value="PEP_util_CS"/>
</dbReference>
<dbReference type="InterPro" id="IPR018274">
    <property type="entry name" value="PEP_util_AS"/>
</dbReference>
<dbReference type="Pfam" id="PF00381">
    <property type="entry name" value="PTS-HPr"/>
    <property type="match status" value="1"/>
</dbReference>
<dbReference type="GO" id="GO:0009401">
    <property type="term" value="P:phosphoenolpyruvate-dependent sugar phosphotransferase system"/>
    <property type="evidence" value="ECO:0007669"/>
    <property type="project" value="UniProtKB-KW"/>
</dbReference>
<dbReference type="Proteomes" id="UP000250163">
    <property type="component" value="Chromosome MORIYA"/>
</dbReference>
<evidence type="ECO:0000256" key="7">
    <source>
        <dbReference type="ARBA" id="ARBA00022448"/>
    </source>
</evidence>
<dbReference type="Pfam" id="PF05524">
    <property type="entry name" value="PEP-utilisers_N"/>
    <property type="match status" value="1"/>
</dbReference>
<keyword evidence="12" id="KW-0479">Metal-binding</keyword>
<proteinExistence type="inferred from homology"/>
<feature type="domain" description="PTS EIIA type-4" evidence="16">
    <location>
        <begin position="1"/>
        <end position="134"/>
    </location>
</feature>
<keyword evidence="11" id="KW-0598">Phosphotransferase system</keyword>
<evidence type="ECO:0000256" key="9">
    <source>
        <dbReference type="ARBA" id="ARBA00022597"/>
    </source>
</evidence>
<dbReference type="OrthoDB" id="9765468at2"/>
<keyword evidence="19" id="KW-1185">Reference proteome</keyword>
<dbReference type="Gene3D" id="3.40.50.510">
    <property type="entry name" value="Phosphotransferase system, mannose-type IIA component"/>
    <property type="match status" value="1"/>
</dbReference>
<comment type="catalytic activity">
    <reaction evidence="1">
        <text>L-histidyl-[protein] + phosphoenolpyruvate = N(pros)-phospho-L-histidyl-[protein] + pyruvate</text>
        <dbReference type="Rhea" id="RHEA:23880"/>
        <dbReference type="Rhea" id="RHEA-COMP:9745"/>
        <dbReference type="Rhea" id="RHEA-COMP:9746"/>
        <dbReference type="ChEBI" id="CHEBI:15361"/>
        <dbReference type="ChEBI" id="CHEBI:29979"/>
        <dbReference type="ChEBI" id="CHEBI:58702"/>
        <dbReference type="ChEBI" id="CHEBI:64837"/>
        <dbReference type="EC" id="2.7.3.9"/>
    </reaction>
</comment>
<dbReference type="InterPro" id="IPR008731">
    <property type="entry name" value="PTS_EIN"/>
</dbReference>
<protein>
    <submittedName>
        <fullName evidence="18">Phosphoenolpyruvate--protein phosphotransferase</fullName>
    </submittedName>
</protein>
<dbReference type="EMBL" id="LS483250">
    <property type="protein sequence ID" value="SQD77921.1"/>
    <property type="molecule type" value="Genomic_DNA"/>
</dbReference>
<comment type="function">
    <text evidence="4">Component of the dihydroxyacetone kinase complex, which is responsible for the phosphoenolpyruvate (PEP)-dependent phosphorylation of dihydroxyacetone. DhaM serves as the phosphoryl donor. Is phosphorylated by phosphoenolpyruvate in an EI- and HPr-dependent reaction, and a phosphorelay system on histidine residues finally leads to phosphoryl transfer to DhaL and dihydroxyacetone.</text>
</comment>
<dbReference type="InterPro" id="IPR035895">
    <property type="entry name" value="HPr-like_sf"/>
</dbReference>
<dbReference type="Gene3D" id="3.20.20.60">
    <property type="entry name" value="Phosphoenolpyruvate-binding domains"/>
    <property type="match status" value="1"/>
</dbReference>
<evidence type="ECO:0000256" key="6">
    <source>
        <dbReference type="ARBA" id="ARBA00007837"/>
    </source>
</evidence>
<dbReference type="GO" id="GO:0005737">
    <property type="term" value="C:cytoplasm"/>
    <property type="evidence" value="ECO:0007669"/>
    <property type="project" value="UniProtKB-SubCell"/>
</dbReference>
<keyword evidence="9" id="KW-0762">Sugar transport</keyword>
<evidence type="ECO:0000256" key="5">
    <source>
        <dbReference type="ARBA" id="ARBA00004496"/>
    </source>
</evidence>
<evidence type="ECO:0000256" key="4">
    <source>
        <dbReference type="ARBA" id="ARBA00002788"/>
    </source>
</evidence>
<dbReference type="Gene3D" id="3.30.1340.10">
    <property type="entry name" value="HPr-like"/>
    <property type="match status" value="1"/>
</dbReference>
<evidence type="ECO:0000256" key="13">
    <source>
        <dbReference type="ARBA" id="ARBA00022777"/>
    </source>
</evidence>
<evidence type="ECO:0000256" key="1">
    <source>
        <dbReference type="ARBA" id="ARBA00000683"/>
    </source>
</evidence>
<dbReference type="PROSITE" id="PS00369">
    <property type="entry name" value="PTS_HPR_HIS"/>
    <property type="match status" value="1"/>
</dbReference>
<gene>
    <name evidence="18" type="ORF">MORIYA_1443</name>
</gene>
<dbReference type="GO" id="GO:0008965">
    <property type="term" value="F:phosphoenolpyruvate-protein phosphotransferase activity"/>
    <property type="evidence" value="ECO:0007669"/>
    <property type="project" value="UniProtKB-EC"/>
</dbReference>
<dbReference type="Gene3D" id="1.10.274.10">
    <property type="entry name" value="PtsI, HPr-binding domain"/>
    <property type="match status" value="1"/>
</dbReference>
<keyword evidence="14" id="KW-0460">Magnesium</keyword>
<dbReference type="PROSITE" id="PS00742">
    <property type="entry name" value="PEP_ENZYMES_2"/>
    <property type="match status" value="1"/>
</dbReference>
<evidence type="ECO:0000259" key="16">
    <source>
        <dbReference type="PROSITE" id="PS51096"/>
    </source>
</evidence>
<dbReference type="PROSITE" id="PS00370">
    <property type="entry name" value="PEP_ENZYMES_PHOS_SITE"/>
    <property type="match status" value="1"/>
</dbReference>
<dbReference type="InterPro" id="IPR008279">
    <property type="entry name" value="PEP-util_enz_mobile_dom"/>
</dbReference>
<dbReference type="PANTHER" id="PTHR46244:SF6">
    <property type="entry name" value="PHOSPHOENOLPYRUVATE-PROTEIN PHOSPHOTRANSFERASE"/>
    <property type="match status" value="1"/>
</dbReference>
<organism evidence="18 19">
    <name type="scientific">Moritella yayanosii</name>
    <dbReference type="NCBI Taxonomy" id="69539"/>
    <lineage>
        <taxon>Bacteria</taxon>
        <taxon>Pseudomonadati</taxon>
        <taxon>Pseudomonadota</taxon>
        <taxon>Gammaproteobacteria</taxon>
        <taxon>Alteromonadales</taxon>
        <taxon>Moritellaceae</taxon>
        <taxon>Moritella</taxon>
    </lineage>
</organism>
<keyword evidence="7" id="KW-0813">Transport</keyword>
<dbReference type="CDD" id="cd00367">
    <property type="entry name" value="PTS-HPr_like"/>
    <property type="match status" value="1"/>
</dbReference>
<dbReference type="NCBIfam" id="TIGR01417">
    <property type="entry name" value="PTS_I_fam"/>
    <property type="match status" value="1"/>
</dbReference>
<keyword evidence="10 18" id="KW-0808">Transferase</keyword>
<dbReference type="GO" id="GO:0047324">
    <property type="term" value="F:phosphoenolpyruvate-glycerone phosphotransferase activity"/>
    <property type="evidence" value="ECO:0007669"/>
    <property type="project" value="UniProtKB-EC"/>
</dbReference>
<dbReference type="InterPro" id="IPR036618">
    <property type="entry name" value="PtsI_HPr-bd_sf"/>
</dbReference>
<evidence type="ECO:0000313" key="19">
    <source>
        <dbReference type="Proteomes" id="UP000250163"/>
    </source>
</evidence>
<dbReference type="InterPro" id="IPR036662">
    <property type="entry name" value="PTS_EIIA_man-typ_sf"/>
</dbReference>
<dbReference type="PROSITE" id="PS51350">
    <property type="entry name" value="PTS_HPR_DOM"/>
    <property type="match status" value="1"/>
</dbReference>
<name>A0A330LPJ1_9GAMM</name>
<sequence>MVGIVIVSHSRRLAEGIVELVTQMTQGKCNIAIAGGIDDEQYPIGTDSIRVMSAIEEVHDESGVLVLMDLGSALLSTEVAIELLPPEVAGTVQLCSAPIVEGAMAAAVAAAANLPIDIVKAEAMGALAGKQSHLGEEPDPVSVATPVPAVDDAEVLSTTWVVQNPHGIHARPGALIVTTMAAIDATIELERQSERANAKSLNAIAKLNVQCGDEICLYASGVEADLAVAEFIRLANSHFGESIEHDASPMNETSSPSIAPPQDKVEGALSGLAVCAGIVTGPVVHFDAVMPAVPERSFESTKVENARLDNAIQKVTEQLVQQASDTELTLGKEHAEIFKAHMLMLDDPELLADVRLRIGQHMIAEQAWLDTTTAMAEQYRSLESAYMREREADVKDIARQVMLQLCGNGQGGRIELTQPSVLLAKDLLPSDTAQLDPEKVLAICLSGGGKTSHSSILARAMGIPAIIRVENCLELVEPGQVVTVDGFSGLLWLTPTEDKQQELDDRRQTWLDQANHQLLAAQEPAITTDGHRFNIMANIGGLEDVSAALDAGAEGVGLLRTEFMFQSHAELPSEDEQYTVYRDIAAALGGLPLTIRSLDVGGDKPLLSYPMIEEDNPFLGLRGVRLCLADDKLFKDQLKAVLRAAAEYTNIQLMIPMIALPSELRAVKALISICREELDLPEEEYPLAVGIMIEVPAAVFNADELALEADFFSIGTNDLTQYVMAADRGNPAVAELVDYKQPAVINAITMTCNAGKKANIPVGMCGEMAGDNEMTELLLRLGVTKLSASASMIPALKAKVRRINYHESRENFQVQPA</sequence>
<dbReference type="KEGG" id="mya:MORIYA_1443"/>
<evidence type="ECO:0000256" key="3">
    <source>
        <dbReference type="ARBA" id="ARBA00001946"/>
    </source>
</evidence>
<dbReference type="InterPro" id="IPR001020">
    <property type="entry name" value="PTS_HPr_His_P_site"/>
</dbReference>
<dbReference type="InterPro" id="IPR012844">
    <property type="entry name" value="DhaM_N"/>
</dbReference>
<dbReference type="InterPro" id="IPR015813">
    <property type="entry name" value="Pyrv/PenolPyrv_kinase-like_dom"/>
</dbReference>
<dbReference type="Gene3D" id="3.50.30.10">
    <property type="entry name" value="Phosphohistidine domain"/>
    <property type="match status" value="1"/>
</dbReference>
<evidence type="ECO:0000256" key="14">
    <source>
        <dbReference type="ARBA" id="ARBA00022842"/>
    </source>
</evidence>
<evidence type="ECO:0000256" key="10">
    <source>
        <dbReference type="ARBA" id="ARBA00022679"/>
    </source>
</evidence>
<keyword evidence="8" id="KW-0963">Cytoplasm</keyword>
<dbReference type="InterPro" id="IPR036637">
    <property type="entry name" value="Phosphohistidine_dom_sf"/>
</dbReference>
<dbReference type="Pfam" id="PF00391">
    <property type="entry name" value="PEP-utilizers"/>
    <property type="match status" value="1"/>
</dbReference>
<comment type="subcellular location">
    <subcellularLocation>
        <location evidence="5">Cytoplasm</location>
    </subcellularLocation>
</comment>
<accession>A0A330LPJ1</accession>
<comment type="catalytic activity">
    <reaction evidence="2">
        <text>dihydroxyacetone + phosphoenolpyruvate = dihydroxyacetone phosphate + pyruvate</text>
        <dbReference type="Rhea" id="RHEA:18381"/>
        <dbReference type="ChEBI" id="CHEBI:15361"/>
        <dbReference type="ChEBI" id="CHEBI:16016"/>
        <dbReference type="ChEBI" id="CHEBI:57642"/>
        <dbReference type="ChEBI" id="CHEBI:58702"/>
        <dbReference type="EC" id="2.7.1.121"/>
    </reaction>
</comment>
<dbReference type="InterPro" id="IPR004701">
    <property type="entry name" value="PTS_EIIA_man-typ"/>
</dbReference>
<dbReference type="NCBIfam" id="TIGR01003">
    <property type="entry name" value="PTS_HPr_family"/>
    <property type="match status" value="1"/>
</dbReference>
<dbReference type="InterPro" id="IPR050499">
    <property type="entry name" value="PEP-utilizing_PTS_enzyme"/>
</dbReference>
<dbReference type="GO" id="GO:0046872">
    <property type="term" value="F:metal ion binding"/>
    <property type="evidence" value="ECO:0007669"/>
    <property type="project" value="UniProtKB-KW"/>
</dbReference>
<dbReference type="GO" id="GO:0016020">
    <property type="term" value="C:membrane"/>
    <property type="evidence" value="ECO:0007669"/>
    <property type="project" value="InterPro"/>
</dbReference>
<dbReference type="InterPro" id="IPR006318">
    <property type="entry name" value="PTS_EI-like"/>
</dbReference>
<evidence type="ECO:0000256" key="15">
    <source>
        <dbReference type="ARBA" id="ARBA00046577"/>
    </source>
</evidence>
<evidence type="ECO:0000259" key="17">
    <source>
        <dbReference type="PROSITE" id="PS51350"/>
    </source>
</evidence>
<keyword evidence="13" id="KW-0418">Kinase</keyword>
<dbReference type="InterPro" id="IPR000121">
    <property type="entry name" value="PEP_util_C"/>
</dbReference>
<dbReference type="AlphaFoldDB" id="A0A330LPJ1"/>
<dbReference type="SUPFAM" id="SSF53062">
    <property type="entry name" value="PTS system fructose IIA component-like"/>
    <property type="match status" value="1"/>
</dbReference>
<keyword evidence="18" id="KW-0670">Pyruvate</keyword>
<dbReference type="SUPFAM" id="SSF47831">
    <property type="entry name" value="Enzyme I of the PEP:sugar phosphotransferase system HPr-binding (sub)domain"/>
    <property type="match status" value="1"/>
</dbReference>
<comment type="subunit">
    <text evidence="15">Homodimer. The dihydroxyacetone kinase complex is composed of a homodimer of DhaM, a homodimer of DhaK and the subunit DhaL.</text>
</comment>